<keyword evidence="1" id="KW-0614">Plasmid</keyword>
<keyword evidence="2" id="KW-1185">Reference proteome</keyword>
<accession>A8ZP78</accession>
<dbReference type="KEGG" id="amr:AM1_E0044"/>
<gene>
    <name evidence="1" type="ordered locus">AM1_E0044</name>
</gene>
<organism evidence="1 2">
    <name type="scientific">Acaryochloris marina (strain MBIC 11017)</name>
    <dbReference type="NCBI Taxonomy" id="329726"/>
    <lineage>
        <taxon>Bacteria</taxon>
        <taxon>Bacillati</taxon>
        <taxon>Cyanobacteriota</taxon>
        <taxon>Cyanophyceae</taxon>
        <taxon>Acaryochloridales</taxon>
        <taxon>Acaryochloridaceae</taxon>
        <taxon>Acaryochloris</taxon>
    </lineage>
</organism>
<dbReference type="RefSeq" id="WP_012168037.1">
    <property type="nucleotide sequence ID" value="NC_009930.1"/>
</dbReference>
<reference evidence="1 2" key="1">
    <citation type="journal article" date="2008" name="Proc. Natl. Acad. Sci. U.S.A.">
        <title>Niche adaptation and genome expansion in the chlorophyll d-producing cyanobacterium Acaryochloris marina.</title>
        <authorList>
            <person name="Swingley W.D."/>
            <person name="Chen M."/>
            <person name="Cheung P.C."/>
            <person name="Conrad A.L."/>
            <person name="Dejesa L.C."/>
            <person name="Hao J."/>
            <person name="Honchak B.M."/>
            <person name="Karbach L.E."/>
            <person name="Kurdoglu A."/>
            <person name="Lahiri S."/>
            <person name="Mastrian S.D."/>
            <person name="Miyashita H."/>
            <person name="Page L."/>
            <person name="Ramakrishna P."/>
            <person name="Satoh S."/>
            <person name="Sattley W.M."/>
            <person name="Shimada Y."/>
            <person name="Taylor H.L."/>
            <person name="Tomo T."/>
            <person name="Tsuchiya T."/>
            <person name="Wang Z.T."/>
            <person name="Raymond J."/>
            <person name="Mimuro M."/>
            <person name="Blankenship R.E."/>
            <person name="Touchman J.W."/>
        </authorList>
    </citation>
    <scope>NUCLEOTIDE SEQUENCE [LARGE SCALE GENOMIC DNA]</scope>
    <source>
        <strain evidence="2">MBIC 11017</strain>
        <plasmid evidence="2">Plasmid pREB5</plasmid>
    </source>
</reference>
<dbReference type="AlphaFoldDB" id="A8ZP78"/>
<dbReference type="EMBL" id="CP000842">
    <property type="protein sequence ID" value="ABW32814.1"/>
    <property type="molecule type" value="Genomic_DNA"/>
</dbReference>
<dbReference type="HOGENOM" id="CLU_2550509_0_0_3"/>
<geneLocation type="plasmid" evidence="1 2">
    <name>pREB5</name>
</geneLocation>
<protein>
    <submittedName>
        <fullName evidence="1">Uncharacterized protein</fullName>
    </submittedName>
</protein>
<proteinExistence type="predicted"/>
<sequence length="82" mass="9094">MLSKQTIPNASLEDAIQEESVQTLDGQGSSALYKDVDIYQILVADLVIHHKEILQNIPLEIAIQTMKSAWKLSHSTDEGFKG</sequence>
<name>A8ZP78_ACAM1</name>
<dbReference type="Proteomes" id="UP000000268">
    <property type="component" value="Plasmid pREB5"/>
</dbReference>
<evidence type="ECO:0000313" key="2">
    <source>
        <dbReference type="Proteomes" id="UP000000268"/>
    </source>
</evidence>
<evidence type="ECO:0000313" key="1">
    <source>
        <dbReference type="EMBL" id="ABW32814.1"/>
    </source>
</evidence>